<reference evidence="1 2" key="1">
    <citation type="journal article" date="2021" name="Commun. Biol.">
        <title>The genome of Shorea leprosula (Dipterocarpaceae) highlights the ecological relevance of drought in aseasonal tropical rainforests.</title>
        <authorList>
            <person name="Ng K.K.S."/>
            <person name="Kobayashi M.J."/>
            <person name="Fawcett J.A."/>
            <person name="Hatakeyama M."/>
            <person name="Paape T."/>
            <person name="Ng C.H."/>
            <person name="Ang C.C."/>
            <person name="Tnah L.H."/>
            <person name="Lee C.T."/>
            <person name="Nishiyama T."/>
            <person name="Sese J."/>
            <person name="O'Brien M.J."/>
            <person name="Copetti D."/>
            <person name="Mohd Noor M.I."/>
            <person name="Ong R.C."/>
            <person name="Putra M."/>
            <person name="Sireger I.Z."/>
            <person name="Indrioko S."/>
            <person name="Kosugi Y."/>
            <person name="Izuno A."/>
            <person name="Isagi Y."/>
            <person name="Lee S.L."/>
            <person name="Shimizu K.K."/>
        </authorList>
    </citation>
    <scope>NUCLEOTIDE SEQUENCE [LARGE SCALE GENOMIC DNA]</scope>
    <source>
        <strain evidence="1">214</strain>
    </source>
</reference>
<accession>A0AAV5LQP1</accession>
<protein>
    <submittedName>
        <fullName evidence="1">Uncharacterized protein</fullName>
    </submittedName>
</protein>
<dbReference type="AlphaFoldDB" id="A0AAV5LQP1"/>
<keyword evidence="2" id="KW-1185">Reference proteome</keyword>
<comment type="caution">
    <text evidence="1">The sequence shown here is derived from an EMBL/GenBank/DDBJ whole genome shotgun (WGS) entry which is preliminary data.</text>
</comment>
<gene>
    <name evidence="1" type="ORF">SLEP1_g47251</name>
</gene>
<dbReference type="EMBL" id="BPVZ01000135">
    <property type="protein sequence ID" value="GKV39493.1"/>
    <property type="molecule type" value="Genomic_DNA"/>
</dbReference>
<sequence>MAHKSQTIIDDPVGASKQFNKFRNEGDKVRNYMQLNLKVTV</sequence>
<organism evidence="1 2">
    <name type="scientific">Rubroshorea leprosula</name>
    <dbReference type="NCBI Taxonomy" id="152421"/>
    <lineage>
        <taxon>Eukaryota</taxon>
        <taxon>Viridiplantae</taxon>
        <taxon>Streptophyta</taxon>
        <taxon>Embryophyta</taxon>
        <taxon>Tracheophyta</taxon>
        <taxon>Spermatophyta</taxon>
        <taxon>Magnoliopsida</taxon>
        <taxon>eudicotyledons</taxon>
        <taxon>Gunneridae</taxon>
        <taxon>Pentapetalae</taxon>
        <taxon>rosids</taxon>
        <taxon>malvids</taxon>
        <taxon>Malvales</taxon>
        <taxon>Dipterocarpaceae</taxon>
        <taxon>Rubroshorea</taxon>
    </lineage>
</organism>
<dbReference type="Proteomes" id="UP001054252">
    <property type="component" value="Unassembled WGS sequence"/>
</dbReference>
<proteinExistence type="predicted"/>
<evidence type="ECO:0000313" key="1">
    <source>
        <dbReference type="EMBL" id="GKV39493.1"/>
    </source>
</evidence>
<name>A0AAV5LQP1_9ROSI</name>
<evidence type="ECO:0000313" key="2">
    <source>
        <dbReference type="Proteomes" id="UP001054252"/>
    </source>
</evidence>